<evidence type="ECO:0000256" key="1">
    <source>
        <dbReference type="SAM" id="SignalP"/>
    </source>
</evidence>
<dbReference type="RefSeq" id="WP_348397394.1">
    <property type="nucleotide sequence ID" value="NZ_CP136600.1"/>
</dbReference>
<gene>
    <name evidence="4" type="ORF">RI844_05240</name>
</gene>
<dbReference type="Gene3D" id="2.60.120.600">
    <property type="entry name" value="Domain of unknown function DUF1214, C-terminal domain"/>
    <property type="match status" value="1"/>
</dbReference>
<dbReference type="Proteomes" id="UP001301442">
    <property type="component" value="Chromosome"/>
</dbReference>
<dbReference type="PANTHER" id="PTHR36509">
    <property type="entry name" value="BLL3101 PROTEIN"/>
    <property type="match status" value="1"/>
</dbReference>
<evidence type="ECO:0000313" key="5">
    <source>
        <dbReference type="Proteomes" id="UP001301442"/>
    </source>
</evidence>
<keyword evidence="5" id="KW-1185">Reference proteome</keyword>
<evidence type="ECO:0000259" key="2">
    <source>
        <dbReference type="Pfam" id="PF06742"/>
    </source>
</evidence>
<dbReference type="Pfam" id="PF06742">
    <property type="entry name" value="DUF1214"/>
    <property type="match status" value="1"/>
</dbReference>
<feature type="domain" description="DUF1254" evidence="3">
    <location>
        <begin position="65"/>
        <end position="119"/>
    </location>
</feature>
<dbReference type="PANTHER" id="PTHR36509:SF2">
    <property type="entry name" value="BLL3101 PROTEIN"/>
    <property type="match status" value="1"/>
</dbReference>
<dbReference type="PROSITE" id="PS51257">
    <property type="entry name" value="PROKAR_LIPOPROTEIN"/>
    <property type="match status" value="1"/>
</dbReference>
<dbReference type="Pfam" id="PF06863">
    <property type="entry name" value="DUF1254"/>
    <property type="match status" value="1"/>
</dbReference>
<protein>
    <submittedName>
        <fullName evidence="4">DUF1214 domain-containing protein</fullName>
    </submittedName>
</protein>
<feature type="signal peptide" evidence="1">
    <location>
        <begin position="1"/>
        <end position="22"/>
    </location>
</feature>
<reference evidence="4 5" key="1">
    <citation type="submission" date="2023-09" db="EMBL/GenBank/DDBJ databases">
        <authorList>
            <person name="Qi X."/>
        </authorList>
    </citation>
    <scope>NUCLEOTIDE SEQUENCE [LARGE SCALE GENOMIC DNA]</scope>
    <source>
        <strain evidence="4 5">S1-1</strain>
    </source>
</reference>
<evidence type="ECO:0000313" key="4">
    <source>
        <dbReference type="EMBL" id="WOH38625.1"/>
    </source>
</evidence>
<organism evidence="4 5">
    <name type="scientific">Thalassotalea fonticola</name>
    <dbReference type="NCBI Taxonomy" id="3065649"/>
    <lineage>
        <taxon>Bacteria</taxon>
        <taxon>Pseudomonadati</taxon>
        <taxon>Pseudomonadota</taxon>
        <taxon>Gammaproteobacteria</taxon>
        <taxon>Alteromonadales</taxon>
        <taxon>Colwelliaceae</taxon>
        <taxon>Thalassotalea</taxon>
    </lineage>
</organism>
<feature type="domain" description="DUF1214" evidence="2">
    <location>
        <begin position="248"/>
        <end position="329"/>
    </location>
</feature>
<keyword evidence="1" id="KW-0732">Signal</keyword>
<dbReference type="InterPro" id="IPR010679">
    <property type="entry name" value="DUF1254"/>
</dbReference>
<proteinExistence type="predicted"/>
<evidence type="ECO:0000259" key="3">
    <source>
        <dbReference type="Pfam" id="PF06863"/>
    </source>
</evidence>
<sequence>MSKKFHIIILALHSLISCGEHSATPTPNAPTKIEAETIVTEDNFVRAASDIQMQNYIKRFSNLGRFHHNRWMYDLNNQVSKRVNLDTIYSFAIVDLNSPVEITMPDTNGKYQSLMVVSQEHSITTYYQGTHILSQKSIGSRYAFMLIRTFVDKTDKESLLITHQLQNAVQLKQDDIGNFSVPQYEQASFDKISKKIMNTGTEKVSLRGYFGHVDQIEPKKHRYGAAYGWGGLPEKDAIYEQGKVDNPDGLASYFLTVESVPVDAFWSISIYNEHGLFEPDESAVYSINSTTAEKNIDGSVTIHFGRSGSKNNLAIFNNWNYVVRLYQPRAEILRNEWFFPTPSKLD</sequence>
<feature type="chain" id="PRO_5047156396" evidence="1">
    <location>
        <begin position="23"/>
        <end position="346"/>
    </location>
</feature>
<dbReference type="InterPro" id="IPR010621">
    <property type="entry name" value="DUF1214"/>
</dbReference>
<accession>A0ABZ0GS35</accession>
<dbReference type="SUPFAM" id="SSF160935">
    <property type="entry name" value="VPA0735-like"/>
    <property type="match status" value="1"/>
</dbReference>
<dbReference type="InterPro" id="IPR037049">
    <property type="entry name" value="DUF1214_C_sf"/>
</dbReference>
<name>A0ABZ0GS35_9GAMM</name>
<dbReference type="EMBL" id="CP136600">
    <property type="protein sequence ID" value="WOH38625.1"/>
    <property type="molecule type" value="Genomic_DNA"/>
</dbReference>